<dbReference type="KEGG" id="vzi:G5S32_03445"/>
<evidence type="ECO:0000256" key="1">
    <source>
        <dbReference type="SAM" id="SignalP"/>
    </source>
</evidence>
<dbReference type="Proteomes" id="UP000503003">
    <property type="component" value="Chromosome 1"/>
</dbReference>
<gene>
    <name evidence="2" type="ORF">G5S32_03445</name>
</gene>
<dbReference type="AlphaFoldDB" id="A0A6G7CG69"/>
<proteinExistence type="predicted"/>
<protein>
    <submittedName>
        <fullName evidence="2">Uncharacterized protein</fullName>
    </submittedName>
</protein>
<feature type="signal peptide" evidence="1">
    <location>
        <begin position="1"/>
        <end position="22"/>
    </location>
</feature>
<organism evidence="2 3">
    <name type="scientific">Vibrio ziniensis</name>
    <dbReference type="NCBI Taxonomy" id="2711221"/>
    <lineage>
        <taxon>Bacteria</taxon>
        <taxon>Pseudomonadati</taxon>
        <taxon>Pseudomonadota</taxon>
        <taxon>Gammaproteobacteria</taxon>
        <taxon>Vibrionales</taxon>
        <taxon>Vibrionaceae</taxon>
        <taxon>Vibrio</taxon>
    </lineage>
</organism>
<accession>A0A6G7CG69</accession>
<feature type="chain" id="PRO_5026178252" evidence="1">
    <location>
        <begin position="23"/>
        <end position="121"/>
    </location>
</feature>
<evidence type="ECO:0000313" key="2">
    <source>
        <dbReference type="EMBL" id="QIH41097.1"/>
    </source>
</evidence>
<name>A0A6G7CG69_9VIBR</name>
<keyword evidence="1" id="KW-0732">Signal</keyword>
<reference evidence="2 3" key="1">
    <citation type="submission" date="2020-02" db="EMBL/GenBank/DDBJ databases">
        <title>A complete genome of a marine bacterium Vibrio sp. ZWAL4003 isolated from the mangrove sediment with the ability to degrade polysaccharides.</title>
        <authorList>
            <person name="Wu J."/>
            <person name="Qu W."/>
            <person name="Zeng R."/>
        </authorList>
    </citation>
    <scope>NUCLEOTIDE SEQUENCE [LARGE SCALE GENOMIC DNA]</scope>
    <source>
        <strain evidence="2 3">ZWAL4003</strain>
    </source>
</reference>
<dbReference type="RefSeq" id="WP_165310502.1">
    <property type="nucleotide sequence ID" value="NZ_CP049331.1"/>
</dbReference>
<keyword evidence="3" id="KW-1185">Reference proteome</keyword>
<sequence length="121" mass="13389">MKLLISTILTTFVSLVSFSASANFEATAYGLSPRGVAIEITNNGDTVTITDASINNGNCTTTRFLTKEENRRRFTSGRTIPTWPFLLKSGDTLKVGNSHTNCHVRSLRLTTDLNETIDFNW</sequence>
<dbReference type="EMBL" id="CP049331">
    <property type="protein sequence ID" value="QIH41097.1"/>
    <property type="molecule type" value="Genomic_DNA"/>
</dbReference>
<evidence type="ECO:0000313" key="3">
    <source>
        <dbReference type="Proteomes" id="UP000503003"/>
    </source>
</evidence>